<feature type="transmembrane region" description="Helical" evidence="7">
    <location>
        <begin position="290"/>
        <end position="318"/>
    </location>
</feature>
<dbReference type="PANTHER" id="PTHR40074">
    <property type="entry name" value="O-ACETYLTRANSFERASE WECH"/>
    <property type="match status" value="1"/>
</dbReference>
<keyword evidence="3" id="KW-1003">Cell membrane</keyword>
<evidence type="ECO:0000256" key="7">
    <source>
        <dbReference type="SAM" id="Phobius"/>
    </source>
</evidence>
<sequence>MDLFAVLLAILLLWNCGYSDFNQEYLSKDNSRIIKGFFSILIVIHHIAQRTTGGIIFPAFGYIGFLVVGVFFFYSGYGVMVQYELKGQQYLERFFGKRVWKVLKPYLLANVVYLLIDYISGSRYNWDEILKNVISGKIVPFSWFVISIIVLYGIFWLSCILTRSRREILLIVFGLTVYCLMCMKMHLPDQWYVSVYAFALGCGFCRIREKTEKYFRTGYWIKLFLMLALTLIFVIAGKTFPLEISEVIFCNAGVICFCLLIIGITMRFSFHNCVLAFLGENNYEIYLYQGIFVSCIVIGKNFVYAASTVCLLLAVVFIMRRINIHMFPGKEKGKRQV</sequence>
<evidence type="ECO:0000256" key="2">
    <source>
        <dbReference type="ARBA" id="ARBA00007400"/>
    </source>
</evidence>
<evidence type="ECO:0000256" key="1">
    <source>
        <dbReference type="ARBA" id="ARBA00004651"/>
    </source>
</evidence>
<name>A0A9D2G8J3_9FIRM</name>
<dbReference type="Pfam" id="PF01757">
    <property type="entry name" value="Acyl_transf_3"/>
    <property type="match status" value="1"/>
</dbReference>
<evidence type="ECO:0000313" key="9">
    <source>
        <dbReference type="EMBL" id="HIZ75059.1"/>
    </source>
</evidence>
<evidence type="ECO:0000256" key="4">
    <source>
        <dbReference type="ARBA" id="ARBA00022692"/>
    </source>
</evidence>
<keyword evidence="6 7" id="KW-0472">Membrane</keyword>
<dbReference type="Proteomes" id="UP000824116">
    <property type="component" value="Unassembled WGS sequence"/>
</dbReference>
<gene>
    <name evidence="9" type="ORF">H9723_07450</name>
</gene>
<feature type="transmembrane region" description="Helical" evidence="7">
    <location>
        <begin position="141"/>
        <end position="161"/>
    </location>
</feature>
<reference evidence="9" key="1">
    <citation type="journal article" date="2021" name="PeerJ">
        <title>Extensive microbial diversity within the chicken gut microbiome revealed by metagenomics and culture.</title>
        <authorList>
            <person name="Gilroy R."/>
            <person name="Ravi A."/>
            <person name="Getino M."/>
            <person name="Pursley I."/>
            <person name="Horton D.L."/>
            <person name="Alikhan N.F."/>
            <person name="Baker D."/>
            <person name="Gharbi K."/>
            <person name="Hall N."/>
            <person name="Watson M."/>
            <person name="Adriaenssens E.M."/>
            <person name="Foster-Nyarko E."/>
            <person name="Jarju S."/>
            <person name="Secka A."/>
            <person name="Antonio M."/>
            <person name="Oren A."/>
            <person name="Chaudhuri R.R."/>
            <person name="La Ragione R."/>
            <person name="Hildebrand F."/>
            <person name="Pallen M.J."/>
        </authorList>
    </citation>
    <scope>NUCLEOTIDE SEQUENCE</scope>
    <source>
        <strain evidence="9">CHK196-3914</strain>
    </source>
</reference>
<feature type="transmembrane region" description="Helical" evidence="7">
    <location>
        <begin position="102"/>
        <end position="121"/>
    </location>
</feature>
<feature type="transmembrane region" description="Helical" evidence="7">
    <location>
        <begin position="219"/>
        <end position="236"/>
    </location>
</feature>
<feature type="transmembrane region" description="Helical" evidence="7">
    <location>
        <begin position="248"/>
        <end position="270"/>
    </location>
</feature>
<feature type="transmembrane region" description="Helical" evidence="7">
    <location>
        <begin position="168"/>
        <end position="187"/>
    </location>
</feature>
<dbReference type="GO" id="GO:0009246">
    <property type="term" value="P:enterobacterial common antigen biosynthetic process"/>
    <property type="evidence" value="ECO:0007669"/>
    <property type="project" value="TreeGrafter"/>
</dbReference>
<reference evidence="9" key="2">
    <citation type="submission" date="2021-04" db="EMBL/GenBank/DDBJ databases">
        <authorList>
            <person name="Gilroy R."/>
        </authorList>
    </citation>
    <scope>NUCLEOTIDE SEQUENCE</scope>
    <source>
        <strain evidence="9">CHK196-3914</strain>
    </source>
</reference>
<dbReference type="GO" id="GO:0016413">
    <property type="term" value="F:O-acetyltransferase activity"/>
    <property type="evidence" value="ECO:0007669"/>
    <property type="project" value="TreeGrafter"/>
</dbReference>
<evidence type="ECO:0000313" key="10">
    <source>
        <dbReference type="Proteomes" id="UP000824116"/>
    </source>
</evidence>
<evidence type="ECO:0000256" key="5">
    <source>
        <dbReference type="ARBA" id="ARBA00022989"/>
    </source>
</evidence>
<dbReference type="GO" id="GO:0005886">
    <property type="term" value="C:plasma membrane"/>
    <property type="evidence" value="ECO:0007669"/>
    <property type="project" value="UniProtKB-SubCell"/>
</dbReference>
<evidence type="ECO:0000259" key="8">
    <source>
        <dbReference type="Pfam" id="PF01757"/>
    </source>
</evidence>
<dbReference type="InterPro" id="IPR002656">
    <property type="entry name" value="Acyl_transf_3_dom"/>
</dbReference>
<feature type="transmembrane region" description="Helical" evidence="7">
    <location>
        <begin position="59"/>
        <end position="81"/>
    </location>
</feature>
<comment type="subcellular location">
    <subcellularLocation>
        <location evidence="1">Cell membrane</location>
        <topology evidence="1">Multi-pass membrane protein</topology>
    </subcellularLocation>
</comment>
<dbReference type="AlphaFoldDB" id="A0A9D2G8J3"/>
<keyword evidence="4 7" id="KW-0812">Transmembrane</keyword>
<keyword evidence="5 7" id="KW-1133">Transmembrane helix</keyword>
<proteinExistence type="inferred from homology"/>
<accession>A0A9D2G8J3</accession>
<feature type="domain" description="Acyltransferase 3" evidence="8">
    <location>
        <begin position="33"/>
        <end position="317"/>
    </location>
</feature>
<evidence type="ECO:0000256" key="6">
    <source>
        <dbReference type="ARBA" id="ARBA00023136"/>
    </source>
</evidence>
<organism evidence="9 10">
    <name type="scientific">Candidatus Mediterraneibacter stercoravium</name>
    <dbReference type="NCBI Taxonomy" id="2838685"/>
    <lineage>
        <taxon>Bacteria</taxon>
        <taxon>Bacillati</taxon>
        <taxon>Bacillota</taxon>
        <taxon>Clostridia</taxon>
        <taxon>Lachnospirales</taxon>
        <taxon>Lachnospiraceae</taxon>
        <taxon>Mediterraneibacter</taxon>
    </lineage>
</organism>
<comment type="caution">
    <text evidence="9">The sequence shown here is derived from an EMBL/GenBank/DDBJ whole genome shotgun (WGS) entry which is preliminary data.</text>
</comment>
<protein>
    <recommendedName>
        <fullName evidence="8">Acyltransferase 3 domain-containing protein</fullName>
    </recommendedName>
</protein>
<comment type="similarity">
    <text evidence="2">Belongs to the acyltransferase 3 family.</text>
</comment>
<dbReference type="PANTHER" id="PTHR40074:SF2">
    <property type="entry name" value="O-ACETYLTRANSFERASE WECH"/>
    <property type="match status" value="1"/>
</dbReference>
<dbReference type="EMBL" id="DXAY01000176">
    <property type="protein sequence ID" value="HIZ75059.1"/>
    <property type="molecule type" value="Genomic_DNA"/>
</dbReference>
<evidence type="ECO:0000256" key="3">
    <source>
        <dbReference type="ARBA" id="ARBA00022475"/>
    </source>
</evidence>